<evidence type="ECO:0000313" key="2">
    <source>
        <dbReference type="Proteomes" id="UP000316242"/>
    </source>
</evidence>
<protein>
    <recommendedName>
        <fullName evidence="3">SGNH hydrolase-type esterase domain-containing protein</fullName>
    </recommendedName>
</protein>
<dbReference type="InterPro" id="IPR046237">
    <property type="entry name" value="DUF6270"/>
</dbReference>
<name>A0ABQ0RHG2_GLUNI</name>
<comment type="caution">
    <text evidence="1">The sequence shown here is derived from an EMBL/GenBank/DDBJ whole genome shotgun (WGS) entry which is preliminary data.</text>
</comment>
<dbReference type="RefSeq" id="WP_141355677.1">
    <property type="nucleotide sequence ID" value="NZ_BAAAWM010000001.1"/>
</dbReference>
<sequence length="243" mass="27587">MAEIIIYGSCVSRDTFSIMEQEHRLLAYVARQSLISAMTQPTTLLEPAKLDSKFQSRMLNGDLKSDLLGTLRKHSMQADLLLIDLTDERLGVHKLPDNSFVTRSSELIQSGLLNKLDPIPGVIQIGTERHWNFWERAANRFVDHLSSIGLFDKTIIVNTPWAAESIEGAPVPGYRNFTVKEMNGHLRRYGEHLKRLGLSVLEMPEELAKSTKNHKWGIAPFHYQDSAYEWISKEIELSLSGLK</sequence>
<evidence type="ECO:0000313" key="1">
    <source>
        <dbReference type="EMBL" id="GEC11268.1"/>
    </source>
</evidence>
<gene>
    <name evidence="1" type="ORF">ANI01nite_04710</name>
</gene>
<dbReference type="Pfam" id="PF19786">
    <property type="entry name" value="DUF6270"/>
    <property type="match status" value="1"/>
</dbReference>
<evidence type="ECO:0008006" key="3">
    <source>
        <dbReference type="Google" id="ProtNLM"/>
    </source>
</evidence>
<keyword evidence="2" id="KW-1185">Reference proteome</keyword>
<dbReference type="EMBL" id="BJNE01000001">
    <property type="protein sequence ID" value="GEC11268.1"/>
    <property type="molecule type" value="Genomic_DNA"/>
</dbReference>
<proteinExistence type="predicted"/>
<reference evidence="1 2" key="1">
    <citation type="submission" date="2019-06" db="EMBL/GenBank/DDBJ databases">
        <title>Whole genome shotgun sequence of Glutamicibacter nicotianae NBRC 14234.</title>
        <authorList>
            <person name="Hosoyama A."/>
            <person name="Uohara A."/>
            <person name="Ohji S."/>
            <person name="Ichikawa N."/>
        </authorList>
    </citation>
    <scope>NUCLEOTIDE SEQUENCE [LARGE SCALE GENOMIC DNA]</scope>
    <source>
        <strain evidence="1 2">NBRC 14234</strain>
    </source>
</reference>
<dbReference type="Proteomes" id="UP000316242">
    <property type="component" value="Unassembled WGS sequence"/>
</dbReference>
<accession>A0ABQ0RHG2</accession>
<organism evidence="1 2">
    <name type="scientific">Glutamicibacter nicotianae</name>
    <name type="common">Arthrobacter nicotianae</name>
    <dbReference type="NCBI Taxonomy" id="37929"/>
    <lineage>
        <taxon>Bacteria</taxon>
        <taxon>Bacillati</taxon>
        <taxon>Actinomycetota</taxon>
        <taxon>Actinomycetes</taxon>
        <taxon>Micrococcales</taxon>
        <taxon>Micrococcaceae</taxon>
        <taxon>Glutamicibacter</taxon>
    </lineage>
</organism>